<gene>
    <name evidence="2" type="ORF">GGX14DRAFT_396786</name>
</gene>
<comment type="caution">
    <text evidence="2">The sequence shown here is derived from an EMBL/GenBank/DDBJ whole genome shotgun (WGS) entry which is preliminary data.</text>
</comment>
<evidence type="ECO:0000313" key="3">
    <source>
        <dbReference type="Proteomes" id="UP001219525"/>
    </source>
</evidence>
<dbReference type="Proteomes" id="UP001219525">
    <property type="component" value="Unassembled WGS sequence"/>
</dbReference>
<name>A0AAD6YFB7_9AGAR</name>
<dbReference type="AlphaFoldDB" id="A0AAD6YFB7"/>
<protein>
    <submittedName>
        <fullName evidence="2">Uncharacterized protein</fullName>
    </submittedName>
</protein>
<keyword evidence="3" id="KW-1185">Reference proteome</keyword>
<proteinExistence type="predicted"/>
<accession>A0AAD6YFB7</accession>
<feature type="region of interest" description="Disordered" evidence="1">
    <location>
        <begin position="143"/>
        <end position="170"/>
    </location>
</feature>
<sequence length="289" mass="32144">MRSKGSRPGADGSALAIIYRSSKFLREIMITARSTRAQAQGLRPILTVFCFSLNTGRSSLVYNGSNIGRKAVRGLQARSFCNINYACSDPFTRISGQVANAGTIERGTGRHADFHRKWIGKWKTVLVLPSSIDLDKCSTWDLPGTRTPSPDRPMPPAEHRTHPSREGRGRRCSLDAGLHVKFEDRELSNIQRGTTEGWVKTGRRHTCCPRIIFGLVEFVKLIAQFAMSGCKGGFQSRIDVLRELLDNVLVVDINSRGVENNSHVSRKHSQRVSHGVVKLVRPHFAVRAV</sequence>
<feature type="compositionally biased region" description="Basic and acidic residues" evidence="1">
    <location>
        <begin position="157"/>
        <end position="170"/>
    </location>
</feature>
<evidence type="ECO:0000313" key="2">
    <source>
        <dbReference type="EMBL" id="KAJ7206853.1"/>
    </source>
</evidence>
<reference evidence="2" key="1">
    <citation type="submission" date="2023-03" db="EMBL/GenBank/DDBJ databases">
        <title>Massive genome expansion in bonnet fungi (Mycena s.s.) driven by repeated elements and novel gene families across ecological guilds.</title>
        <authorList>
            <consortium name="Lawrence Berkeley National Laboratory"/>
            <person name="Harder C.B."/>
            <person name="Miyauchi S."/>
            <person name="Viragh M."/>
            <person name="Kuo A."/>
            <person name="Thoen E."/>
            <person name="Andreopoulos B."/>
            <person name="Lu D."/>
            <person name="Skrede I."/>
            <person name="Drula E."/>
            <person name="Henrissat B."/>
            <person name="Morin E."/>
            <person name="Kohler A."/>
            <person name="Barry K."/>
            <person name="LaButti K."/>
            <person name="Morin E."/>
            <person name="Salamov A."/>
            <person name="Lipzen A."/>
            <person name="Mereny Z."/>
            <person name="Hegedus B."/>
            <person name="Baldrian P."/>
            <person name="Stursova M."/>
            <person name="Weitz H."/>
            <person name="Taylor A."/>
            <person name="Grigoriev I.V."/>
            <person name="Nagy L.G."/>
            <person name="Martin F."/>
            <person name="Kauserud H."/>
        </authorList>
    </citation>
    <scope>NUCLEOTIDE SEQUENCE</scope>
    <source>
        <strain evidence="2">9144</strain>
    </source>
</reference>
<organism evidence="2 3">
    <name type="scientific">Mycena pura</name>
    <dbReference type="NCBI Taxonomy" id="153505"/>
    <lineage>
        <taxon>Eukaryota</taxon>
        <taxon>Fungi</taxon>
        <taxon>Dikarya</taxon>
        <taxon>Basidiomycota</taxon>
        <taxon>Agaricomycotina</taxon>
        <taxon>Agaricomycetes</taxon>
        <taxon>Agaricomycetidae</taxon>
        <taxon>Agaricales</taxon>
        <taxon>Marasmiineae</taxon>
        <taxon>Mycenaceae</taxon>
        <taxon>Mycena</taxon>
    </lineage>
</organism>
<dbReference type="EMBL" id="JARJCW010000038">
    <property type="protein sequence ID" value="KAJ7206853.1"/>
    <property type="molecule type" value="Genomic_DNA"/>
</dbReference>
<evidence type="ECO:0000256" key="1">
    <source>
        <dbReference type="SAM" id="MobiDB-lite"/>
    </source>
</evidence>